<reference evidence="1" key="1">
    <citation type="journal article" date="2023" name="Insect Mol. Biol.">
        <title>Genome sequencing provides insights into the evolution of gene families encoding plant cell wall-degrading enzymes in longhorned beetles.</title>
        <authorList>
            <person name="Shin N.R."/>
            <person name="Okamura Y."/>
            <person name="Kirsch R."/>
            <person name="Pauchet Y."/>
        </authorList>
    </citation>
    <scope>NUCLEOTIDE SEQUENCE</scope>
    <source>
        <strain evidence="1">RBIC_L_NR</strain>
    </source>
</reference>
<gene>
    <name evidence="1" type="ORF">NQ314_017275</name>
</gene>
<accession>A0AAV8WU35</accession>
<protein>
    <submittedName>
        <fullName evidence="1">Uncharacterized protein</fullName>
    </submittedName>
</protein>
<dbReference type="EMBL" id="JANEYF010004825">
    <property type="protein sequence ID" value="KAJ8929986.1"/>
    <property type="molecule type" value="Genomic_DNA"/>
</dbReference>
<dbReference type="InterPro" id="IPR036465">
    <property type="entry name" value="vWFA_dom_sf"/>
</dbReference>
<organism evidence="1 2">
    <name type="scientific">Rhamnusium bicolor</name>
    <dbReference type="NCBI Taxonomy" id="1586634"/>
    <lineage>
        <taxon>Eukaryota</taxon>
        <taxon>Metazoa</taxon>
        <taxon>Ecdysozoa</taxon>
        <taxon>Arthropoda</taxon>
        <taxon>Hexapoda</taxon>
        <taxon>Insecta</taxon>
        <taxon>Pterygota</taxon>
        <taxon>Neoptera</taxon>
        <taxon>Endopterygota</taxon>
        <taxon>Coleoptera</taxon>
        <taxon>Polyphaga</taxon>
        <taxon>Cucujiformia</taxon>
        <taxon>Chrysomeloidea</taxon>
        <taxon>Cerambycidae</taxon>
        <taxon>Lepturinae</taxon>
        <taxon>Rhagiini</taxon>
        <taxon>Rhamnusium</taxon>
    </lineage>
</organism>
<sequence>MLGSRCNQAIMIITEGVDYDYDINIFKEHNKDKDFPVRIFSYQIGDASLDATRLEWLACANMGKYFIKSN</sequence>
<evidence type="ECO:0000313" key="2">
    <source>
        <dbReference type="Proteomes" id="UP001162156"/>
    </source>
</evidence>
<dbReference type="GO" id="GO:0032991">
    <property type="term" value="C:protein-containing complex"/>
    <property type="evidence" value="ECO:0007669"/>
    <property type="project" value="UniProtKB-ARBA"/>
</dbReference>
<proteinExistence type="predicted"/>
<dbReference type="Proteomes" id="UP001162156">
    <property type="component" value="Unassembled WGS sequence"/>
</dbReference>
<dbReference type="SUPFAM" id="SSF53300">
    <property type="entry name" value="vWA-like"/>
    <property type="match status" value="1"/>
</dbReference>
<dbReference type="AlphaFoldDB" id="A0AAV8WU35"/>
<evidence type="ECO:0000313" key="1">
    <source>
        <dbReference type="EMBL" id="KAJ8929986.1"/>
    </source>
</evidence>
<keyword evidence="2" id="KW-1185">Reference proteome</keyword>
<name>A0AAV8WU35_9CUCU</name>
<comment type="caution">
    <text evidence="1">The sequence shown here is derived from an EMBL/GenBank/DDBJ whole genome shotgun (WGS) entry which is preliminary data.</text>
</comment>